<feature type="domain" description="Solute-binding protein family 5" evidence="4">
    <location>
        <begin position="80"/>
        <end position="446"/>
    </location>
</feature>
<dbReference type="Pfam" id="PF00496">
    <property type="entry name" value="SBP_bac_5"/>
    <property type="match status" value="1"/>
</dbReference>
<gene>
    <name evidence="5" type="ORF">NUH88_01820</name>
</gene>
<accession>A0A9J7AYC6</accession>
<dbReference type="InterPro" id="IPR000914">
    <property type="entry name" value="SBP_5_dom"/>
</dbReference>
<dbReference type="Proteomes" id="UP001060336">
    <property type="component" value="Chromosome"/>
</dbReference>
<dbReference type="InterPro" id="IPR039424">
    <property type="entry name" value="SBP_5"/>
</dbReference>
<dbReference type="PANTHER" id="PTHR30290:SF34">
    <property type="entry name" value="ABC TRANSPORTER, PERIPLASMIC OLIGO-PEPTIDE BINDING PROTEIN, PUTATIVE-RELATED"/>
    <property type="match status" value="1"/>
</dbReference>
<dbReference type="RefSeq" id="WP_257769608.1">
    <property type="nucleotide sequence ID" value="NZ_CP102480.1"/>
</dbReference>
<dbReference type="Gene3D" id="3.10.105.10">
    <property type="entry name" value="Dipeptide-binding Protein, Domain 3"/>
    <property type="match status" value="1"/>
</dbReference>
<dbReference type="InterPro" id="IPR030678">
    <property type="entry name" value="Peptide/Ni-bd"/>
</dbReference>
<dbReference type="GO" id="GO:0030288">
    <property type="term" value="C:outer membrane-bounded periplasmic space"/>
    <property type="evidence" value="ECO:0007669"/>
    <property type="project" value="UniProtKB-ARBA"/>
</dbReference>
<evidence type="ECO:0000313" key="5">
    <source>
        <dbReference type="EMBL" id="UUX50437.1"/>
    </source>
</evidence>
<evidence type="ECO:0000256" key="1">
    <source>
        <dbReference type="ARBA" id="ARBA00004418"/>
    </source>
</evidence>
<proteinExistence type="inferred from homology"/>
<keyword evidence="3" id="KW-0732">Signal</keyword>
<keyword evidence="6" id="KW-1185">Reference proteome</keyword>
<feature type="chain" id="PRO_5039955292" evidence="3">
    <location>
        <begin position="29"/>
        <end position="535"/>
    </location>
</feature>
<dbReference type="EMBL" id="CP102480">
    <property type="protein sequence ID" value="UUX50437.1"/>
    <property type="molecule type" value="Genomic_DNA"/>
</dbReference>
<feature type="signal peptide" evidence="3">
    <location>
        <begin position="1"/>
        <end position="28"/>
    </location>
</feature>
<dbReference type="AlphaFoldDB" id="A0A9J7AYC6"/>
<name>A0A9J7AYC6_9PROT</name>
<sequence>MNALAKSFAVAALAASVALPLSGGQTHAATPADTLVIANRIDDIVSLDPAEIFEFAGGDLANNVYDTLVTFEPSNLSGGYIPGLAESWTVSADGKTFTFKMRPGVTFHSGNPVTANDAAFSLQRAVLLNKTPSFILTQFGFTADNVKEKIKATDDMTLVIETDKKYAESFVLNCLSATIGSIVDMKLAMEHEAGGDMGYEWLKTHSAGSGAYSLRGWKPNENYVLQVNENYWRGTPAMKRVFMRHIPESATQRLLLEKGDVDVARNLSPDDIAGISGNGEVKVEEDLRGRIMYFSLNQEIPTLAKPKVQEAFKYLVDYEGMANSFLRGQYTVHQAFLPLTYLGELKDKPYKLDVAKAKALLAEAGEADGFEVKIFVRNAQERLEIAQSLQNIWAQAGIKATLEVATGKQTLGVYRARKHEIYLGAWGPDYPDPHTNADTFAHNPDNAFEAKNTGKLAWRNAWDIPAMTKETEAAVQESDRDTRAEMYRKIQKDHQMTSPFVVMLQKIEQTGLRKNISGFYTGSAVSSVYYWTVKK</sequence>
<protein>
    <submittedName>
        <fullName evidence="5">ABC transporter substrate-binding protein</fullName>
    </submittedName>
</protein>
<organism evidence="5 6">
    <name type="scientific">Nisaea acidiphila</name>
    <dbReference type="NCBI Taxonomy" id="1862145"/>
    <lineage>
        <taxon>Bacteria</taxon>
        <taxon>Pseudomonadati</taxon>
        <taxon>Pseudomonadota</taxon>
        <taxon>Alphaproteobacteria</taxon>
        <taxon>Rhodospirillales</taxon>
        <taxon>Thalassobaculaceae</taxon>
        <taxon>Nisaea</taxon>
    </lineage>
</organism>
<reference evidence="5" key="1">
    <citation type="submission" date="2022-08" db="EMBL/GenBank/DDBJ databases">
        <title>Nisaea acidiphila sp. nov., isolated from a marine algal debris and emended description of the genus Nisaea Urios et al. 2008.</title>
        <authorList>
            <person name="Kwon K."/>
        </authorList>
    </citation>
    <scope>NUCLEOTIDE SEQUENCE</scope>
    <source>
        <strain evidence="5">MEBiC11861</strain>
    </source>
</reference>
<evidence type="ECO:0000259" key="4">
    <source>
        <dbReference type="Pfam" id="PF00496"/>
    </source>
</evidence>
<dbReference type="SUPFAM" id="SSF53850">
    <property type="entry name" value="Periplasmic binding protein-like II"/>
    <property type="match status" value="1"/>
</dbReference>
<evidence type="ECO:0000313" key="6">
    <source>
        <dbReference type="Proteomes" id="UP001060336"/>
    </source>
</evidence>
<comment type="similarity">
    <text evidence="2">Belongs to the bacterial solute-binding protein 5 family.</text>
</comment>
<dbReference type="GO" id="GO:0043190">
    <property type="term" value="C:ATP-binding cassette (ABC) transporter complex"/>
    <property type="evidence" value="ECO:0007669"/>
    <property type="project" value="InterPro"/>
</dbReference>
<comment type="subcellular location">
    <subcellularLocation>
        <location evidence="1">Periplasm</location>
    </subcellularLocation>
</comment>
<dbReference type="CDD" id="cd08512">
    <property type="entry name" value="PBP2_NikA_DppA_OppA_like_7"/>
    <property type="match status" value="1"/>
</dbReference>
<dbReference type="Gene3D" id="3.40.190.10">
    <property type="entry name" value="Periplasmic binding protein-like II"/>
    <property type="match status" value="1"/>
</dbReference>
<dbReference type="KEGG" id="naci:NUH88_01820"/>
<dbReference type="GO" id="GO:0015833">
    <property type="term" value="P:peptide transport"/>
    <property type="evidence" value="ECO:0007669"/>
    <property type="project" value="TreeGrafter"/>
</dbReference>
<dbReference type="PANTHER" id="PTHR30290">
    <property type="entry name" value="PERIPLASMIC BINDING COMPONENT OF ABC TRANSPORTER"/>
    <property type="match status" value="1"/>
</dbReference>
<dbReference type="Gene3D" id="3.90.76.10">
    <property type="entry name" value="Dipeptide-binding Protein, Domain 1"/>
    <property type="match status" value="1"/>
</dbReference>
<dbReference type="GO" id="GO:1904680">
    <property type="term" value="F:peptide transmembrane transporter activity"/>
    <property type="evidence" value="ECO:0007669"/>
    <property type="project" value="TreeGrafter"/>
</dbReference>
<dbReference type="PIRSF" id="PIRSF002741">
    <property type="entry name" value="MppA"/>
    <property type="match status" value="1"/>
</dbReference>
<evidence type="ECO:0000256" key="2">
    <source>
        <dbReference type="ARBA" id="ARBA00005695"/>
    </source>
</evidence>
<evidence type="ECO:0000256" key="3">
    <source>
        <dbReference type="SAM" id="SignalP"/>
    </source>
</evidence>